<evidence type="ECO:0000256" key="8">
    <source>
        <dbReference type="SAM" id="MobiDB-lite"/>
    </source>
</evidence>
<evidence type="ECO:0000256" key="2">
    <source>
        <dbReference type="ARBA" id="ARBA00022642"/>
    </source>
</evidence>
<comment type="pathway">
    <text evidence="5">Cofactor biosynthesis; NAD(+) biosynthesis; nicotinamide D-ribonucleotide from 5-phospho-alpha-D-ribose 1-diphosphate and nicotinamide: step 1/1.</text>
</comment>
<keyword evidence="2" id="KW-0662">Pyridine nucleotide biosynthesis</keyword>
<keyword evidence="11" id="KW-1185">Reference proteome</keyword>
<dbReference type="AlphaFoldDB" id="A0A4P9ZJZ4"/>
<evidence type="ECO:0000313" key="11">
    <source>
        <dbReference type="Proteomes" id="UP000268162"/>
    </source>
</evidence>
<evidence type="ECO:0000256" key="7">
    <source>
        <dbReference type="ARBA" id="ARBA00035036"/>
    </source>
</evidence>
<dbReference type="InterPro" id="IPR013785">
    <property type="entry name" value="Aldolase_TIM"/>
</dbReference>
<reference evidence="11" key="1">
    <citation type="journal article" date="2018" name="Nat. Microbiol.">
        <title>Leveraging single-cell genomics to expand the fungal tree of life.</title>
        <authorList>
            <person name="Ahrendt S.R."/>
            <person name="Quandt C.A."/>
            <person name="Ciobanu D."/>
            <person name="Clum A."/>
            <person name="Salamov A."/>
            <person name="Andreopoulos B."/>
            <person name="Cheng J.F."/>
            <person name="Woyke T."/>
            <person name="Pelin A."/>
            <person name="Henrissat B."/>
            <person name="Reynolds N.K."/>
            <person name="Benny G.L."/>
            <person name="Smith M.E."/>
            <person name="James T.Y."/>
            <person name="Grigoriev I.V."/>
        </authorList>
    </citation>
    <scope>NUCLEOTIDE SEQUENCE [LARGE SCALE GENOMIC DNA]</scope>
    <source>
        <strain evidence="11">RSA 468</strain>
    </source>
</reference>
<dbReference type="GO" id="GO:0009435">
    <property type="term" value="P:NAD+ biosynthetic process"/>
    <property type="evidence" value="ECO:0007669"/>
    <property type="project" value="UniProtKB-UniPathway"/>
</dbReference>
<dbReference type="EC" id="2.4.2.12" evidence="6"/>
<dbReference type="Proteomes" id="UP000268162">
    <property type="component" value="Unassembled WGS sequence"/>
</dbReference>
<evidence type="ECO:0000256" key="5">
    <source>
        <dbReference type="ARBA" id="ARBA00035007"/>
    </source>
</evidence>
<sequence length="372" mass="41095">MPNTRSTNRLKPSLFRVIDITYRLFWFFRTYYVCPRYFLDVLFSRLHDFGFRGCTSVEQSLIGGCAHLLNFSGSDTLSAAYYAQFHLNGGLPVATSIPATEHSVMTAYVSEIEAIRAVIDRFGTGVFACVMDSYDYVAALEKILPVVAQQKLAKGGFMVLRPDSGDPADMVLMGLRAAEKVFGTELNSKGFKVLKGCSVIQGDGVSYSVICSLLTLIQDAGFSAENVAFGMGGGLLQKVHRDTLSFATKLSYVKYANGDVKQVMKIPQTDKAKISMPGELDVYRDEQSRPTTFPRDQPPPTESPSLLQVVYDHGPLPNYTWDTFAQIRARANREWAAAPTHHNAISTLLQQKTATVLDGLRKGLVECNAENR</sequence>
<comment type="similarity">
    <text evidence="1">Belongs to the NAPRTase family.</text>
</comment>
<evidence type="ECO:0000259" key="9">
    <source>
        <dbReference type="Pfam" id="PF04095"/>
    </source>
</evidence>
<evidence type="ECO:0000256" key="6">
    <source>
        <dbReference type="ARBA" id="ARBA00035024"/>
    </source>
</evidence>
<dbReference type="Gene3D" id="3.20.20.70">
    <property type="entry name" value="Aldolase class I"/>
    <property type="match status" value="1"/>
</dbReference>
<keyword evidence="3 10" id="KW-0328">Glycosyltransferase</keyword>
<keyword evidence="4 10" id="KW-0808">Transferase</keyword>
<evidence type="ECO:0000313" key="10">
    <source>
        <dbReference type="EMBL" id="RKP33395.1"/>
    </source>
</evidence>
<dbReference type="PANTHER" id="PTHR43816:SF1">
    <property type="entry name" value="NICOTINAMIDE PHOSPHORIBOSYLTRANSFERASE"/>
    <property type="match status" value="1"/>
</dbReference>
<evidence type="ECO:0000256" key="4">
    <source>
        <dbReference type="ARBA" id="ARBA00022679"/>
    </source>
</evidence>
<dbReference type="UniPathway" id="UPA00253"/>
<dbReference type="InterPro" id="IPR036068">
    <property type="entry name" value="Nicotinate_pribotase-like_C"/>
</dbReference>
<dbReference type="PANTHER" id="PTHR43816">
    <property type="entry name" value="NICOTINAMIDE PHOSPHORIBOSYLTRANSFERASE"/>
    <property type="match status" value="1"/>
</dbReference>
<proteinExistence type="inferred from homology"/>
<dbReference type="Pfam" id="PF04095">
    <property type="entry name" value="NAPRTase"/>
    <property type="match status" value="1"/>
</dbReference>
<dbReference type="InterPro" id="IPR016471">
    <property type="entry name" value="Nicotinamide_PRibTrfase"/>
</dbReference>
<accession>A0A4P9ZJZ4</accession>
<name>A0A4P9ZJZ4_9FUNG</name>
<dbReference type="SUPFAM" id="SSF51690">
    <property type="entry name" value="Nicotinate/Quinolinate PRTase C-terminal domain-like"/>
    <property type="match status" value="1"/>
</dbReference>
<feature type="region of interest" description="Disordered" evidence="8">
    <location>
        <begin position="285"/>
        <end position="304"/>
    </location>
</feature>
<evidence type="ECO:0000256" key="1">
    <source>
        <dbReference type="ARBA" id="ARBA00010897"/>
    </source>
</evidence>
<evidence type="ECO:0000256" key="3">
    <source>
        <dbReference type="ARBA" id="ARBA00022676"/>
    </source>
</evidence>
<dbReference type="STRING" id="215637.A0A4P9ZJZ4"/>
<dbReference type="InterPro" id="IPR041525">
    <property type="entry name" value="N/Namide_PRibTrfase"/>
</dbReference>
<organism evidence="10 11">
    <name type="scientific">Dimargaris cristalligena</name>
    <dbReference type="NCBI Taxonomy" id="215637"/>
    <lineage>
        <taxon>Eukaryota</taxon>
        <taxon>Fungi</taxon>
        <taxon>Fungi incertae sedis</taxon>
        <taxon>Zoopagomycota</taxon>
        <taxon>Kickxellomycotina</taxon>
        <taxon>Dimargaritomycetes</taxon>
        <taxon>Dimargaritales</taxon>
        <taxon>Dimargaritaceae</taxon>
        <taxon>Dimargaris</taxon>
    </lineage>
</organism>
<protein>
    <recommendedName>
        <fullName evidence="7">Nicotinamide phosphoribosyltransferase</fullName>
        <ecNumber evidence="6">2.4.2.12</ecNumber>
    </recommendedName>
</protein>
<dbReference type="EMBL" id="ML003939">
    <property type="protein sequence ID" value="RKP33395.1"/>
    <property type="molecule type" value="Genomic_DNA"/>
</dbReference>
<feature type="domain" description="Nicotinate/nicotinamide phosphoribosyltransferase" evidence="9">
    <location>
        <begin position="45"/>
        <end position="279"/>
    </location>
</feature>
<dbReference type="GO" id="GO:0047280">
    <property type="term" value="F:nicotinamide phosphoribosyltransferase activity"/>
    <property type="evidence" value="ECO:0007669"/>
    <property type="project" value="UniProtKB-EC"/>
</dbReference>
<gene>
    <name evidence="10" type="ORF">BJ085DRAFT_22964</name>
</gene>